<dbReference type="EMBL" id="NIZW01000012">
    <property type="protein sequence ID" value="PHQ34255.1"/>
    <property type="molecule type" value="Genomic_DNA"/>
</dbReference>
<dbReference type="RefSeq" id="WP_099261764.1">
    <property type="nucleotide sequence ID" value="NZ_JBDUYK010000069.1"/>
</dbReference>
<evidence type="ECO:0000313" key="2">
    <source>
        <dbReference type="Proteomes" id="UP000225740"/>
    </source>
</evidence>
<keyword evidence="2" id="KW-1185">Reference proteome</keyword>
<protein>
    <recommendedName>
        <fullName evidence="3">Transposase</fullName>
    </recommendedName>
</protein>
<comment type="caution">
    <text evidence="1">The sequence shown here is derived from an EMBL/GenBank/DDBJ whole genome shotgun (WGS) entry which is preliminary data.</text>
</comment>
<evidence type="ECO:0000313" key="1">
    <source>
        <dbReference type="EMBL" id="PHQ34255.1"/>
    </source>
</evidence>
<dbReference type="GeneID" id="90609682"/>
<proteinExistence type="predicted"/>
<reference evidence="1 2" key="1">
    <citation type="submission" date="2017-06" db="EMBL/GenBank/DDBJ databases">
        <title>Description of Rhodopirellula bahusiensis sp. nov.</title>
        <authorList>
            <person name="Kizina J."/>
            <person name="Harder J."/>
        </authorList>
    </citation>
    <scope>NUCLEOTIDE SEQUENCE [LARGE SCALE GENOMIC DNA]</scope>
    <source>
        <strain evidence="1 2">SWK21</strain>
    </source>
</reference>
<dbReference type="InterPro" id="IPR046897">
    <property type="entry name" value="ABC-3C_MC6"/>
</dbReference>
<sequence>MILPTKHLPTERSLIAIGADIVGLLDEPKSVSKLWLDFQKLNEQRNLRLTFDWFTLAIAMLYAIDAVEQSDHRLLRREVTQ</sequence>
<dbReference type="OrthoDB" id="1551087at2"/>
<accession>A0A2G1W5F8</accession>
<dbReference type="AlphaFoldDB" id="A0A2G1W5F8"/>
<gene>
    <name evidence="1" type="ORF">CEE69_16615</name>
</gene>
<dbReference type="Pfam" id="PF20293">
    <property type="entry name" value="MC6"/>
    <property type="match status" value="1"/>
</dbReference>
<dbReference type="Proteomes" id="UP000225740">
    <property type="component" value="Unassembled WGS sequence"/>
</dbReference>
<evidence type="ECO:0008006" key="3">
    <source>
        <dbReference type="Google" id="ProtNLM"/>
    </source>
</evidence>
<organism evidence="1 2">
    <name type="scientific">Rhodopirellula bahusiensis</name>
    <dbReference type="NCBI Taxonomy" id="2014065"/>
    <lineage>
        <taxon>Bacteria</taxon>
        <taxon>Pseudomonadati</taxon>
        <taxon>Planctomycetota</taxon>
        <taxon>Planctomycetia</taxon>
        <taxon>Pirellulales</taxon>
        <taxon>Pirellulaceae</taxon>
        <taxon>Rhodopirellula</taxon>
    </lineage>
</organism>
<name>A0A2G1W5F8_9BACT</name>